<name>A0A8H7V145_9FUNG</name>
<evidence type="ECO:0000313" key="15">
    <source>
        <dbReference type="EMBL" id="KAG2203285.1"/>
    </source>
</evidence>
<dbReference type="AlphaFoldDB" id="A0A8H7V145"/>
<comment type="similarity">
    <text evidence="2 11">Belongs to the peptidase A1 family.</text>
</comment>
<keyword evidence="6 11" id="KW-0064">Aspartyl protease</keyword>
<evidence type="ECO:0000256" key="4">
    <source>
        <dbReference type="ARBA" id="ARBA00022670"/>
    </source>
</evidence>
<dbReference type="InterPro" id="IPR001969">
    <property type="entry name" value="Aspartic_peptidase_AS"/>
</dbReference>
<dbReference type="CDD" id="cd05471">
    <property type="entry name" value="pepsin_like"/>
    <property type="match status" value="1"/>
</dbReference>
<dbReference type="SUPFAM" id="SSF50630">
    <property type="entry name" value="Acid proteases"/>
    <property type="match status" value="1"/>
</dbReference>
<dbReference type="EC" id="3.4.23.21" evidence="3"/>
<evidence type="ECO:0000256" key="11">
    <source>
        <dbReference type="RuleBase" id="RU000454"/>
    </source>
</evidence>
<feature type="domain" description="Peptidase A1" evidence="14">
    <location>
        <begin position="61"/>
        <end position="425"/>
    </location>
</feature>
<evidence type="ECO:0000256" key="1">
    <source>
        <dbReference type="ARBA" id="ARBA00001130"/>
    </source>
</evidence>
<protein>
    <recommendedName>
        <fullName evidence="3">rhizopuspepsin</fullName>
        <ecNumber evidence="3">3.4.23.21</ecNumber>
    </recommendedName>
</protein>
<comment type="caution">
    <text evidence="15">The sequence shown here is derived from an EMBL/GenBank/DDBJ whole genome shotgun (WGS) entry which is preliminary data.</text>
</comment>
<proteinExistence type="inferred from homology"/>
<dbReference type="PROSITE" id="PS51767">
    <property type="entry name" value="PEPTIDASE_A1"/>
    <property type="match status" value="1"/>
</dbReference>
<dbReference type="EMBL" id="JAEPRD010000053">
    <property type="protein sequence ID" value="KAG2203285.1"/>
    <property type="molecule type" value="Genomic_DNA"/>
</dbReference>
<evidence type="ECO:0000256" key="2">
    <source>
        <dbReference type="ARBA" id="ARBA00007447"/>
    </source>
</evidence>
<evidence type="ECO:0000256" key="7">
    <source>
        <dbReference type="ARBA" id="ARBA00022801"/>
    </source>
</evidence>
<dbReference type="PANTHER" id="PTHR47966">
    <property type="entry name" value="BETA-SITE APP-CLEAVING ENZYME, ISOFORM A-RELATED"/>
    <property type="match status" value="1"/>
</dbReference>
<sequence length="487" mass="52553">MKTQCAISSLALAFAAISVFAEVQPDELLLIRVPMTKKISSLKGLQRKRDTKLYNDYGSIYLVDVAVGTPPQVFELAVDTGSSDLWIPGSQCPDSLCPLVKFNEANSTTYKATSENFNIKYGTGNATGKYALDTITIAGATIEEQQFGYVSATNNILTEVTSLSGDEVATTNETIASDSYYHMNGIFGLGFPFLTASATSYNPFLFNLKALNKISQNIFSIYMNNREVYGDSGEIILGGIDKTKYTGEIMYVPVSKTTRQTSSIQTKTDYGYWQVNGQGVGVANGVTADVQLDFQETVPFVFDTGTTLSYFPSNVLEPLLIASVGKTNVVYDQVNNYFQIRCSMAKRNTTIQIMLSTSSNISSEPITMHVPIADIIFPMDTRYITTATICMFGIVPTTGTIFIGESLLRSVYQVYDAEQNRIGIAGAVGSAATVTTGKGVSNNDGGSNTGSNNDNNNKTSPSSGSSITKSSTMTSLLSLAFAFYISH</sequence>
<evidence type="ECO:0000256" key="6">
    <source>
        <dbReference type="ARBA" id="ARBA00022750"/>
    </source>
</evidence>
<organism evidence="15 16">
    <name type="scientific">Mucor saturninus</name>
    <dbReference type="NCBI Taxonomy" id="64648"/>
    <lineage>
        <taxon>Eukaryota</taxon>
        <taxon>Fungi</taxon>
        <taxon>Fungi incertae sedis</taxon>
        <taxon>Mucoromycota</taxon>
        <taxon>Mucoromycotina</taxon>
        <taxon>Mucoromycetes</taxon>
        <taxon>Mucorales</taxon>
        <taxon>Mucorineae</taxon>
        <taxon>Mucoraceae</taxon>
        <taxon>Mucor</taxon>
    </lineage>
</organism>
<dbReference type="InterPro" id="IPR033121">
    <property type="entry name" value="PEPTIDASE_A1"/>
</dbReference>
<dbReference type="Pfam" id="PF00026">
    <property type="entry name" value="Asp"/>
    <property type="match status" value="1"/>
</dbReference>
<feature type="region of interest" description="Disordered" evidence="12">
    <location>
        <begin position="438"/>
        <end position="469"/>
    </location>
</feature>
<comment type="catalytic activity">
    <reaction evidence="1">
        <text>Hydrolysis of proteins with broad specificity similar to that of pepsin A, preferring hydrophobic residues at P1 and P1'. Clots milk and activates trypsinogen. Does not cleave 4-Gln-|-His-5, but does cleave 10-His-|-Leu-11 and 12-Val-|-Glu-13 in B chain of insulin.</text>
        <dbReference type="EC" id="3.4.23.21"/>
    </reaction>
</comment>
<feature type="chain" id="PRO_5034653331" description="rhizopuspepsin" evidence="13">
    <location>
        <begin position="22"/>
        <end position="487"/>
    </location>
</feature>
<feature type="active site" evidence="10">
    <location>
        <position position="303"/>
    </location>
</feature>
<evidence type="ECO:0000256" key="12">
    <source>
        <dbReference type="SAM" id="MobiDB-lite"/>
    </source>
</evidence>
<gene>
    <name evidence="15" type="ORF">INT47_000205</name>
</gene>
<evidence type="ECO:0000256" key="10">
    <source>
        <dbReference type="PIRSR" id="PIRSR601461-1"/>
    </source>
</evidence>
<evidence type="ECO:0000256" key="8">
    <source>
        <dbReference type="ARBA" id="ARBA00023145"/>
    </source>
</evidence>
<accession>A0A8H7V145</accession>
<dbReference type="GO" id="GO:0006508">
    <property type="term" value="P:proteolysis"/>
    <property type="evidence" value="ECO:0007669"/>
    <property type="project" value="UniProtKB-KW"/>
</dbReference>
<evidence type="ECO:0000313" key="16">
    <source>
        <dbReference type="Proteomes" id="UP000603453"/>
    </source>
</evidence>
<feature type="signal peptide" evidence="13">
    <location>
        <begin position="1"/>
        <end position="21"/>
    </location>
</feature>
<evidence type="ECO:0000256" key="3">
    <source>
        <dbReference type="ARBA" id="ARBA00013205"/>
    </source>
</evidence>
<evidence type="ECO:0000256" key="5">
    <source>
        <dbReference type="ARBA" id="ARBA00022729"/>
    </source>
</evidence>
<evidence type="ECO:0000256" key="9">
    <source>
        <dbReference type="ARBA" id="ARBA00023157"/>
    </source>
</evidence>
<dbReference type="InterPro" id="IPR021109">
    <property type="entry name" value="Peptidase_aspartic_dom_sf"/>
</dbReference>
<keyword evidence="9" id="KW-1015">Disulfide bond</keyword>
<dbReference type="GO" id="GO:0004190">
    <property type="term" value="F:aspartic-type endopeptidase activity"/>
    <property type="evidence" value="ECO:0007669"/>
    <property type="project" value="UniProtKB-KW"/>
</dbReference>
<evidence type="ECO:0000259" key="14">
    <source>
        <dbReference type="PROSITE" id="PS51767"/>
    </source>
</evidence>
<dbReference type="Gene3D" id="2.40.70.10">
    <property type="entry name" value="Acid Proteases"/>
    <property type="match status" value="2"/>
</dbReference>
<dbReference type="InterPro" id="IPR034164">
    <property type="entry name" value="Pepsin-like_dom"/>
</dbReference>
<dbReference type="InterPro" id="IPR001461">
    <property type="entry name" value="Aspartic_peptidase_A1"/>
</dbReference>
<evidence type="ECO:0000256" key="13">
    <source>
        <dbReference type="SAM" id="SignalP"/>
    </source>
</evidence>
<dbReference type="PRINTS" id="PR00792">
    <property type="entry name" value="PEPSIN"/>
</dbReference>
<reference evidence="15" key="1">
    <citation type="submission" date="2020-12" db="EMBL/GenBank/DDBJ databases">
        <title>Metabolic potential, ecology and presence of endohyphal bacteria is reflected in genomic diversity of Mucoromycotina.</title>
        <authorList>
            <person name="Muszewska A."/>
            <person name="Okrasinska A."/>
            <person name="Steczkiewicz K."/>
            <person name="Drgas O."/>
            <person name="Orlowska M."/>
            <person name="Perlinska-Lenart U."/>
            <person name="Aleksandrzak-Piekarczyk T."/>
            <person name="Szatraj K."/>
            <person name="Zielenkiewicz U."/>
            <person name="Pilsyk S."/>
            <person name="Malc E."/>
            <person name="Mieczkowski P."/>
            <person name="Kruszewska J.S."/>
            <person name="Biernat P."/>
            <person name="Pawlowska J."/>
        </authorList>
    </citation>
    <scope>NUCLEOTIDE SEQUENCE</scope>
    <source>
        <strain evidence="15">WA0000017839</strain>
    </source>
</reference>
<keyword evidence="7 11" id="KW-0378">Hydrolase</keyword>
<dbReference type="PROSITE" id="PS00141">
    <property type="entry name" value="ASP_PROTEASE"/>
    <property type="match status" value="2"/>
</dbReference>
<dbReference type="Proteomes" id="UP000603453">
    <property type="component" value="Unassembled WGS sequence"/>
</dbReference>
<keyword evidence="16" id="KW-1185">Reference proteome</keyword>
<keyword evidence="4 11" id="KW-0645">Protease</keyword>
<dbReference type="FunFam" id="2.40.70.10:FF:000008">
    <property type="entry name" value="Cathepsin D"/>
    <property type="match status" value="1"/>
</dbReference>
<feature type="active site" evidence="10">
    <location>
        <position position="79"/>
    </location>
</feature>
<keyword evidence="8" id="KW-0865">Zymogen</keyword>
<keyword evidence="5 13" id="KW-0732">Signal</keyword>
<dbReference type="OrthoDB" id="771136at2759"/>
<dbReference type="PANTHER" id="PTHR47966:SF65">
    <property type="entry name" value="ASPARTIC-TYPE ENDOPEPTIDASE"/>
    <property type="match status" value="1"/>
</dbReference>